<dbReference type="OrthoDB" id="5307922at2759"/>
<dbReference type="PANTHER" id="PTHR11799">
    <property type="entry name" value="PARAOXONASE"/>
    <property type="match status" value="1"/>
</dbReference>
<evidence type="ECO:0000313" key="1">
    <source>
        <dbReference type="EMBL" id="PMD56310.1"/>
    </source>
</evidence>
<evidence type="ECO:0000313" key="2">
    <source>
        <dbReference type="Proteomes" id="UP000235371"/>
    </source>
</evidence>
<dbReference type="AlphaFoldDB" id="A0A2J6SZV2"/>
<dbReference type="EMBL" id="KZ613848">
    <property type="protein sequence ID" value="PMD56310.1"/>
    <property type="molecule type" value="Genomic_DNA"/>
</dbReference>
<organism evidence="1 2">
    <name type="scientific">Hyaloscypha bicolor E</name>
    <dbReference type="NCBI Taxonomy" id="1095630"/>
    <lineage>
        <taxon>Eukaryota</taxon>
        <taxon>Fungi</taxon>
        <taxon>Dikarya</taxon>
        <taxon>Ascomycota</taxon>
        <taxon>Pezizomycotina</taxon>
        <taxon>Leotiomycetes</taxon>
        <taxon>Helotiales</taxon>
        <taxon>Hyaloscyphaceae</taxon>
        <taxon>Hyaloscypha</taxon>
        <taxon>Hyaloscypha bicolor</taxon>
    </lineage>
</organism>
<dbReference type="RefSeq" id="XP_024733214.1">
    <property type="nucleotide sequence ID" value="XM_024880861.1"/>
</dbReference>
<name>A0A2J6SZV2_9HELO</name>
<dbReference type="InterPro" id="IPR011042">
    <property type="entry name" value="6-blade_b-propeller_TolB-like"/>
</dbReference>
<dbReference type="InParanoid" id="A0A2J6SZV2"/>
<sequence length="400" mass="43768">MSSTLRNFRLGVAVLMFGVFYQSWLKEVLFEVIGVGRVIQPIEDFPYKCRRINHEHLEACEDLWLDDQERVLYLACSGTESRIQWNPAIGGLNVSGRRPGGSELMALNIDLPGTSGMFGIHGIEPVGYDGATGDGTLDLLGFDVEVVDAATLRFWLINHRPPVDANKKILDATKAGANSTIDVFELKRGKDKMVHVKTVFDREVKTPNNIAAMGDGSFVATNDHSAKVGFRKELDIFIGGGNVAYCPASGPCKAATHSKFRFPNGLVRGIDGLVYVPESARGSIRVMELQEDGTLKEVDLIRIGMPIDNLSLDVNGDIWGAGLPKALQAVPAAHDPYKAQAPTTVWRVSKTPEGYKTFKVLEDRDMKVLTQIATIQHDVKTGRLFIVGPSAPYLTVCEPS</sequence>
<dbReference type="PANTHER" id="PTHR11799:SF20">
    <property type="entry name" value="SMP-30_GLUCONOLACTONASE_LRE-LIKE REGION DOMAIN-CONTAINING PROTEIN"/>
    <property type="match status" value="1"/>
</dbReference>
<dbReference type="Proteomes" id="UP000235371">
    <property type="component" value="Unassembled WGS sequence"/>
</dbReference>
<dbReference type="InterPro" id="IPR051288">
    <property type="entry name" value="Serum_paraoxonase/arylesterase"/>
</dbReference>
<dbReference type="Gene3D" id="2.120.10.30">
    <property type="entry name" value="TolB, C-terminal domain"/>
    <property type="match status" value="1"/>
</dbReference>
<keyword evidence="2" id="KW-1185">Reference proteome</keyword>
<reference evidence="1 2" key="1">
    <citation type="submission" date="2016-04" db="EMBL/GenBank/DDBJ databases">
        <title>A degradative enzymes factory behind the ericoid mycorrhizal symbiosis.</title>
        <authorList>
            <consortium name="DOE Joint Genome Institute"/>
            <person name="Martino E."/>
            <person name="Morin E."/>
            <person name="Grelet G."/>
            <person name="Kuo A."/>
            <person name="Kohler A."/>
            <person name="Daghino S."/>
            <person name="Barry K."/>
            <person name="Choi C."/>
            <person name="Cichocki N."/>
            <person name="Clum A."/>
            <person name="Copeland A."/>
            <person name="Hainaut M."/>
            <person name="Haridas S."/>
            <person name="Labutti K."/>
            <person name="Lindquist E."/>
            <person name="Lipzen A."/>
            <person name="Khouja H.-R."/>
            <person name="Murat C."/>
            <person name="Ohm R."/>
            <person name="Olson A."/>
            <person name="Spatafora J."/>
            <person name="Veneault-Fourrey C."/>
            <person name="Henrissat B."/>
            <person name="Grigoriev I."/>
            <person name="Martin F."/>
            <person name="Perotto S."/>
        </authorList>
    </citation>
    <scope>NUCLEOTIDE SEQUENCE [LARGE SCALE GENOMIC DNA]</scope>
    <source>
        <strain evidence="1 2">E</strain>
    </source>
</reference>
<accession>A0A2J6SZV2</accession>
<dbReference type="SUPFAM" id="SSF63829">
    <property type="entry name" value="Calcium-dependent phosphotriesterase"/>
    <property type="match status" value="1"/>
</dbReference>
<proteinExistence type="predicted"/>
<dbReference type="GeneID" id="36588938"/>
<gene>
    <name evidence="1" type="ORF">K444DRAFT_616118</name>
</gene>
<protein>
    <submittedName>
        <fullName evidence="1">Serum paraoxonase/arylesteras-like protein</fullName>
    </submittedName>
</protein>